<dbReference type="SUPFAM" id="SSF48371">
    <property type="entry name" value="ARM repeat"/>
    <property type="match status" value="2"/>
</dbReference>
<evidence type="ECO:0000259" key="10">
    <source>
        <dbReference type="Pfam" id="PF24598"/>
    </source>
</evidence>
<evidence type="ECO:0000256" key="5">
    <source>
        <dbReference type="ARBA" id="ARBA00023136"/>
    </source>
</evidence>
<dbReference type="Pfam" id="PF24598">
    <property type="entry name" value="DOP1_C"/>
    <property type="match status" value="1"/>
</dbReference>
<keyword evidence="4" id="KW-0333">Golgi apparatus</keyword>
<comment type="similarity">
    <text evidence="6">Belongs to the DOP1 family.</text>
</comment>
<feature type="domain" description="DOP1-like middle TPR" evidence="9">
    <location>
        <begin position="380"/>
        <end position="584"/>
    </location>
</feature>
<feature type="domain" description="DOP1 N-terminal" evidence="8">
    <location>
        <begin position="39"/>
        <end position="352"/>
    </location>
</feature>
<feature type="region of interest" description="Disordered" evidence="7">
    <location>
        <begin position="1010"/>
        <end position="1041"/>
    </location>
</feature>
<keyword evidence="12" id="KW-1185">Reference proteome</keyword>
<dbReference type="Proteomes" id="UP000799436">
    <property type="component" value="Unassembled WGS sequence"/>
</dbReference>
<dbReference type="PANTHER" id="PTHR14042">
    <property type="entry name" value="DOPEY-RELATED"/>
    <property type="match status" value="1"/>
</dbReference>
<evidence type="ECO:0000256" key="4">
    <source>
        <dbReference type="ARBA" id="ARBA00023034"/>
    </source>
</evidence>
<comment type="subcellular location">
    <subcellularLocation>
        <location evidence="1">Golgi apparatus membrane</location>
        <topology evidence="1">Peripheral membrane protein</topology>
    </subcellularLocation>
</comment>
<dbReference type="GO" id="GO:0006895">
    <property type="term" value="P:Golgi to endosome transport"/>
    <property type="evidence" value="ECO:0007669"/>
    <property type="project" value="InterPro"/>
</dbReference>
<evidence type="ECO:0000259" key="9">
    <source>
        <dbReference type="Pfam" id="PF24597"/>
    </source>
</evidence>
<dbReference type="InterPro" id="IPR007249">
    <property type="entry name" value="DOP1_N"/>
</dbReference>
<accession>A0A6G1L5L7</accession>
<keyword evidence="3" id="KW-0653">Protein transport</keyword>
<dbReference type="GO" id="GO:0005768">
    <property type="term" value="C:endosome"/>
    <property type="evidence" value="ECO:0007669"/>
    <property type="project" value="TreeGrafter"/>
</dbReference>
<feature type="domain" description="DOP1-like C-terminal" evidence="10">
    <location>
        <begin position="1318"/>
        <end position="1790"/>
    </location>
</feature>
<dbReference type="EMBL" id="ML995850">
    <property type="protein sequence ID" value="KAF2767869.1"/>
    <property type="molecule type" value="Genomic_DNA"/>
</dbReference>
<dbReference type="OrthoDB" id="297643at2759"/>
<evidence type="ECO:0000313" key="12">
    <source>
        <dbReference type="Proteomes" id="UP000799436"/>
    </source>
</evidence>
<gene>
    <name evidence="11" type="ORF">EJ03DRAFT_275206</name>
</gene>
<reference evidence="11" key="1">
    <citation type="journal article" date="2020" name="Stud. Mycol.">
        <title>101 Dothideomycetes genomes: a test case for predicting lifestyles and emergence of pathogens.</title>
        <authorList>
            <person name="Haridas S."/>
            <person name="Albert R."/>
            <person name="Binder M."/>
            <person name="Bloem J."/>
            <person name="Labutti K."/>
            <person name="Salamov A."/>
            <person name="Andreopoulos B."/>
            <person name="Baker S."/>
            <person name="Barry K."/>
            <person name="Bills G."/>
            <person name="Bluhm B."/>
            <person name="Cannon C."/>
            <person name="Castanera R."/>
            <person name="Culley D."/>
            <person name="Daum C."/>
            <person name="Ezra D."/>
            <person name="Gonzalez J."/>
            <person name="Henrissat B."/>
            <person name="Kuo A."/>
            <person name="Liang C."/>
            <person name="Lipzen A."/>
            <person name="Lutzoni F."/>
            <person name="Magnuson J."/>
            <person name="Mondo S."/>
            <person name="Nolan M."/>
            <person name="Ohm R."/>
            <person name="Pangilinan J."/>
            <person name="Park H.-J."/>
            <person name="Ramirez L."/>
            <person name="Alfaro M."/>
            <person name="Sun H."/>
            <person name="Tritt A."/>
            <person name="Yoshinaga Y."/>
            <person name="Zwiers L.-H."/>
            <person name="Turgeon B."/>
            <person name="Goodwin S."/>
            <person name="Spatafora J."/>
            <person name="Crous P."/>
            <person name="Grigoriev I."/>
        </authorList>
    </citation>
    <scope>NUCLEOTIDE SEQUENCE</scope>
    <source>
        <strain evidence="11">CBS 116005</strain>
    </source>
</reference>
<feature type="region of interest" description="Disordered" evidence="7">
    <location>
        <begin position="1"/>
        <end position="29"/>
    </location>
</feature>
<evidence type="ECO:0000259" key="8">
    <source>
        <dbReference type="Pfam" id="PF04118"/>
    </source>
</evidence>
<sequence length="1815" mass="200822">MHTNNTNGGQLVSPASSGRSSPVPHASRRAVEEGLFKADKRLRRYAAIVNRALGTWETSPQEWADYIAFLGRLLKAIQAHPKDTPFLPHSDDVASKLAQCLNPALPSGVHQKSLEVYAYIFSTFNGEFLASHLNEYLPGLASVLSFASLSVRPGLYDLFETYIVQISTFDLRPALKSILLGLLPALEEETSEDFDRAFAIVESLENKFVDANKAAQHDRTRDGFFWQCLFLCIITCRSRRQGALSYLNRRLPKFSNSTSLISNELSPTAEAIITPEPGLLARSFIAGLLDSQPLVQRGFLDLLVLHLPLHSPVLRIQTQHQDLDQLVSATIQVLLRKDMGLNRRVWAWFLGPVPKETGADSSVCSPTHSKSQQGFTQYDYFESFGKEPLQRVILGMLKGVHSSPSQMARPFRICLSLMDRWEIGGLLIPYIFLPALQSVHAYSVDAPIKDTIEVMRSANLFFDGVEASLIWATFSRTLQAALESSDQTLNDLRLLKWMLEHFNLADDEMIMFHAPMAFVLLGSLLCEWHKTKISSPEFELALAIGESLLKLIPARALQDNGNTVGQGVNETSDGEVRRMVATFYRGTEMSQDKPTLPLSRRGLATMLLGLYADITVRAFEQAAVAALRLVVPLFSDLLRKTLDMHGEYIRKLQHEVGAKVRSLSHENSAVPFPVLSSAINLMTSLLGSGRVMPPEIEDTLPMVTEQLWKHLSPSTAKHHVEAVRLIWQIDAMMNTQDTLRVSLLKVMRGEEATLAPEVSISEEAARRFAVLWTHSVPAGPTASKLGAFGLARRASATTHATDAAVWERRLEVLAEPLLRAIDTLDNRSCSAHAIVARWLAKIPSLAYVFEVLFRRLKYLSAALERERLVEEKDTRRARDALRGLQYVLSLFKHLLSNASQWSWDTLSTCTFTQDNGDEVDGVVCLTQICAAILANNKASTSDVDVNAMALLNLLISSPKAADLVPLKLDSLLMDRLLECLNTGTDAMQASLLELVPRAVMLASTSRGTEESSVTYQRLSPVTQQQPRVASPRPSGPAPHARAPSPLLRCLLSGFSSELARLHMDQWLSFLSSVLPTFSDSIFASLIPLTECICRQLDKTLNELIALTRADNETPSISPDTAGLGLMEALEMILARAHASLDHETAAQEPSERTAHARGLLSSVTSGVFQSQGAPTRTAQANSRLTVILAFQDSIRICLKLWSWSTHLSDEATDIACLATTTYNAQRVRNKTRHLLEQIFSVEPLETLEVLIAHTSSATRQQDAAVAISLLQIMQQSKPKNVVLAIFDALCSRTNVAALSQERQSTQTVDLTAMDVTLFLLQYLQSIEDDAIDEIWTNSLAFLRDVLANPLPYRQVLPALLSLVHLLAEKVANTNFGEQRRMRRDLGDIFQKLLAATLTTVPSSFFANALLDEPPRGEIRAARSERIWRASSLTAVLTDTLKDLDAILETVERVVNAANSITTSLIAPVFRNKSFPSNVSQGLLVLLLELEKKAPAAKSWKKEVADSFYDSRLFASSFDNLDQGWLPVLKQWTLRDRDRMPELLGRLSPPSSSGIMFGVGASAARLDADRRSQLNLRRLCLFLLSSSEDTWIAHMSDFEEKLVELSAATESSSPSSTIKAELFMLCRAIILSTSAIHLSPLWSTINSLLKAALSSLLPGQSTTSVTNLGCLQACKLLDMLIALVPEEFQLHEWIYVADTIDAVYREGRWTSYALADHIAEVLAADGNDDGENMMLTTPDTQRTGVRRRLLLSSLSVDGGDVKAMTKDDFARAIIRPFLSQLSIHSYEGTYSMEAPDVQDCRDCLLKDLIDLSTLVD</sequence>
<dbReference type="GO" id="GO:0000139">
    <property type="term" value="C:Golgi membrane"/>
    <property type="evidence" value="ECO:0007669"/>
    <property type="project" value="UniProtKB-SubCell"/>
</dbReference>
<evidence type="ECO:0000313" key="11">
    <source>
        <dbReference type="EMBL" id="KAF2767869.1"/>
    </source>
</evidence>
<dbReference type="InterPro" id="IPR040314">
    <property type="entry name" value="DOP1"/>
</dbReference>
<feature type="compositionally biased region" description="Polar residues" evidence="7">
    <location>
        <begin position="1010"/>
        <end position="1027"/>
    </location>
</feature>
<dbReference type="GO" id="GO:0005802">
    <property type="term" value="C:trans-Golgi network"/>
    <property type="evidence" value="ECO:0007669"/>
    <property type="project" value="TreeGrafter"/>
</dbReference>
<evidence type="ECO:0000256" key="2">
    <source>
        <dbReference type="ARBA" id="ARBA00022448"/>
    </source>
</evidence>
<proteinExistence type="inferred from homology"/>
<dbReference type="InterPro" id="IPR056457">
    <property type="entry name" value="DOP1_C"/>
</dbReference>
<evidence type="ECO:0000256" key="3">
    <source>
        <dbReference type="ARBA" id="ARBA00022927"/>
    </source>
</evidence>
<dbReference type="Pfam" id="PF04118">
    <property type="entry name" value="Dopey_N"/>
    <property type="match status" value="1"/>
</dbReference>
<dbReference type="InterPro" id="IPR016024">
    <property type="entry name" value="ARM-type_fold"/>
</dbReference>
<dbReference type="Pfam" id="PF24597">
    <property type="entry name" value="TPR_DOP1_M"/>
    <property type="match status" value="1"/>
</dbReference>
<evidence type="ECO:0000256" key="7">
    <source>
        <dbReference type="SAM" id="MobiDB-lite"/>
    </source>
</evidence>
<feature type="compositionally biased region" description="Polar residues" evidence="7">
    <location>
        <begin position="1"/>
        <end position="20"/>
    </location>
</feature>
<name>A0A6G1L5L7_9PEZI</name>
<evidence type="ECO:0000256" key="6">
    <source>
        <dbReference type="ARBA" id="ARBA00046326"/>
    </source>
</evidence>
<dbReference type="GO" id="GO:0005829">
    <property type="term" value="C:cytosol"/>
    <property type="evidence" value="ECO:0007669"/>
    <property type="project" value="GOC"/>
</dbReference>
<organism evidence="11 12">
    <name type="scientific">Teratosphaeria nubilosa</name>
    <dbReference type="NCBI Taxonomy" id="161662"/>
    <lineage>
        <taxon>Eukaryota</taxon>
        <taxon>Fungi</taxon>
        <taxon>Dikarya</taxon>
        <taxon>Ascomycota</taxon>
        <taxon>Pezizomycotina</taxon>
        <taxon>Dothideomycetes</taxon>
        <taxon>Dothideomycetidae</taxon>
        <taxon>Mycosphaerellales</taxon>
        <taxon>Teratosphaeriaceae</taxon>
        <taxon>Teratosphaeria</taxon>
    </lineage>
</organism>
<evidence type="ECO:0000256" key="1">
    <source>
        <dbReference type="ARBA" id="ARBA00004395"/>
    </source>
</evidence>
<dbReference type="PANTHER" id="PTHR14042:SF24">
    <property type="entry name" value="PROTEIN DOPEY-1 HOMOLOG"/>
    <property type="match status" value="1"/>
</dbReference>
<dbReference type="GO" id="GO:0015031">
    <property type="term" value="P:protein transport"/>
    <property type="evidence" value="ECO:0007669"/>
    <property type="project" value="UniProtKB-KW"/>
</dbReference>
<keyword evidence="5" id="KW-0472">Membrane</keyword>
<protein>
    <submittedName>
        <fullName evidence="11">Uncharacterized protein</fullName>
    </submittedName>
</protein>
<keyword evidence="2" id="KW-0813">Transport</keyword>
<dbReference type="InterPro" id="IPR056458">
    <property type="entry name" value="TPR_DOP1_M"/>
</dbReference>